<reference evidence="2" key="1">
    <citation type="submission" date="2012-11" db="EMBL/GenBank/DDBJ databases">
        <title>Dependencies among metagenomic species, viruses, plasmids and units of genetic variation.</title>
        <authorList>
            <person name="Nielsen H.B."/>
            <person name="Almeida M."/>
            <person name="Juncker A.S."/>
            <person name="Rasmussen S."/>
            <person name="Li J."/>
            <person name="Sunagawa S."/>
            <person name="Plichta D."/>
            <person name="Gautier L."/>
            <person name="Le Chatelier E."/>
            <person name="Peletier E."/>
            <person name="Bonde I."/>
            <person name="Nielsen T."/>
            <person name="Manichanh C."/>
            <person name="Arumugam M."/>
            <person name="Batto J."/>
            <person name="Santos M.B.Q.D."/>
            <person name="Blom N."/>
            <person name="Borruel N."/>
            <person name="Burgdorf K.S."/>
            <person name="Boumezbeur F."/>
            <person name="Casellas F."/>
            <person name="Dore J."/>
            <person name="Guarner F."/>
            <person name="Hansen T."/>
            <person name="Hildebrand F."/>
            <person name="Kaas R.S."/>
            <person name="Kennedy S."/>
            <person name="Kristiansen K."/>
            <person name="Kultima J.R."/>
            <person name="Leonard P."/>
            <person name="Levenez F."/>
            <person name="Lund O."/>
            <person name="Moumen B."/>
            <person name="Le Paslier D."/>
            <person name="Pons N."/>
            <person name="Pedersen O."/>
            <person name="Prifti E."/>
            <person name="Qin J."/>
            <person name="Raes J."/>
            <person name="Tap J."/>
            <person name="Tims S."/>
            <person name="Ussery D.W."/>
            <person name="Yamada T."/>
            <person name="MetaHit consortium"/>
            <person name="Renault P."/>
            <person name="Sicheritz-Ponten T."/>
            <person name="Bork P."/>
            <person name="Wang J."/>
            <person name="Brunak S."/>
            <person name="Ehrlich S.D."/>
        </authorList>
    </citation>
    <scope>NUCLEOTIDE SEQUENCE [LARGE SCALE GENOMIC DNA]</scope>
</reference>
<dbReference type="RefSeq" id="WP_022053310.1">
    <property type="nucleotide sequence ID" value="NZ_HF998111.1"/>
</dbReference>
<evidence type="ECO:0000313" key="3">
    <source>
        <dbReference type="Proteomes" id="UP000018372"/>
    </source>
</evidence>
<dbReference type="EMBL" id="CBAT010000008">
    <property type="protein sequence ID" value="CCZ86093.1"/>
    <property type="molecule type" value="Genomic_DNA"/>
</dbReference>
<evidence type="ECO:0000256" key="1">
    <source>
        <dbReference type="SAM" id="Phobius"/>
    </source>
</evidence>
<dbReference type="Proteomes" id="UP000018372">
    <property type="component" value="Unassembled WGS sequence"/>
</dbReference>
<organism evidence="2 3">
    <name type="scientific">Phocaeicola plebeius CAG:211</name>
    <dbReference type="NCBI Taxonomy" id="1263052"/>
    <lineage>
        <taxon>Bacteria</taxon>
        <taxon>Pseudomonadati</taxon>
        <taxon>Bacteroidota</taxon>
        <taxon>Bacteroidia</taxon>
        <taxon>Bacteroidales</taxon>
        <taxon>Bacteroidaceae</taxon>
        <taxon>Phocaeicola</taxon>
    </lineage>
</organism>
<proteinExistence type="predicted"/>
<gene>
    <name evidence="2" type="ORF">BN536_01034</name>
</gene>
<keyword evidence="1" id="KW-0812">Transmembrane</keyword>
<keyword evidence="1" id="KW-0472">Membrane</keyword>
<accession>R5V6C4</accession>
<sequence length="189" mass="22624">MEKKRYYVSMRRFIILSSFIIGFVSFFISYKKKEDTSLLAKLEQMMYRTKMNVHCDPFYGYQIHYPAFFEQVPDSLIHETGCCQFYFGNMLKIAQTAFVITNFEGFTVRQGMEHFAMEQHATERRCGSDYFLLSGPLYINHRPVEGYRFYAKYVQRQKLWFVQSLSYPASCTRAVSRLIEQIDDWQVWE</sequence>
<comment type="caution">
    <text evidence="2">The sequence shown here is derived from an EMBL/GenBank/DDBJ whole genome shotgun (WGS) entry which is preliminary data.</text>
</comment>
<evidence type="ECO:0000313" key="2">
    <source>
        <dbReference type="EMBL" id="CCZ86093.1"/>
    </source>
</evidence>
<feature type="transmembrane region" description="Helical" evidence="1">
    <location>
        <begin position="12"/>
        <end position="30"/>
    </location>
</feature>
<protein>
    <submittedName>
        <fullName evidence="2">Uncharacterized protein</fullName>
    </submittedName>
</protein>
<keyword evidence="1" id="KW-1133">Transmembrane helix</keyword>
<dbReference type="AlphaFoldDB" id="R5V6C4"/>
<name>R5V6C4_9BACT</name>